<dbReference type="Proteomes" id="UP000596004">
    <property type="component" value="Chromosome"/>
</dbReference>
<name>A0A7T9DKR4_9ARCH</name>
<protein>
    <submittedName>
        <fullName evidence="2">Uncharacterized protein</fullName>
    </submittedName>
</protein>
<dbReference type="AlphaFoldDB" id="A0A7T9DKR4"/>
<gene>
    <name evidence="2" type="ORF">IPJ89_02675</name>
</gene>
<feature type="region of interest" description="Disordered" evidence="1">
    <location>
        <begin position="1"/>
        <end position="21"/>
    </location>
</feature>
<sequence length="107" mass="11735">MPAQRQRHGPAAGKKSKPKGRVYSLVSSPQHHPLFDLAAVLSGTSPKTAVKPAQPMKYSPKPVVPPHKTAVRIPSKRTAPARTRPEGMAHKPLRLFPTARSRLPKKR</sequence>
<evidence type="ECO:0000313" key="2">
    <source>
        <dbReference type="EMBL" id="QQR93119.1"/>
    </source>
</evidence>
<dbReference type="EMBL" id="CP064981">
    <property type="protein sequence ID" value="QQR93119.1"/>
    <property type="molecule type" value="Genomic_DNA"/>
</dbReference>
<reference evidence="2" key="1">
    <citation type="submission" date="2020-11" db="EMBL/GenBank/DDBJ databases">
        <title>Connecting structure to function with the recovery of over 1000 high-quality activated sludge metagenome-assembled genomes encoding full-length rRNA genes using long-read sequencing.</title>
        <authorList>
            <person name="Singleton C.M."/>
            <person name="Petriglieri F."/>
            <person name="Kristensen J.M."/>
            <person name="Kirkegaard R.H."/>
            <person name="Michaelsen T.Y."/>
            <person name="Andersen M.H."/>
            <person name="Karst S.M."/>
            <person name="Dueholm M.S."/>
            <person name="Nielsen P.H."/>
            <person name="Albertsen M."/>
        </authorList>
    </citation>
    <scope>NUCLEOTIDE SEQUENCE</scope>
    <source>
        <strain evidence="2">Fred_18-Q3-R57-64_BAT3C.431</strain>
    </source>
</reference>
<organism evidence="2">
    <name type="scientific">Candidatus Iainarchaeum sp</name>
    <dbReference type="NCBI Taxonomy" id="3101447"/>
    <lineage>
        <taxon>Archaea</taxon>
        <taxon>Candidatus Iainarchaeota</taxon>
        <taxon>Candidatus Iainarchaeia</taxon>
        <taxon>Candidatus Iainarchaeales</taxon>
        <taxon>Candidatus Iainarchaeaceae</taxon>
        <taxon>Candidatus Iainarchaeum</taxon>
    </lineage>
</organism>
<evidence type="ECO:0000256" key="1">
    <source>
        <dbReference type="SAM" id="MobiDB-lite"/>
    </source>
</evidence>
<feature type="compositionally biased region" description="Basic residues" evidence="1">
    <location>
        <begin position="1"/>
        <end position="20"/>
    </location>
</feature>
<proteinExistence type="predicted"/>
<accession>A0A7T9DKR4</accession>
<feature type="region of interest" description="Disordered" evidence="1">
    <location>
        <begin position="47"/>
        <end position="107"/>
    </location>
</feature>